<accession>A0A6M0QQK8</accession>
<dbReference type="Pfam" id="PF09669">
    <property type="entry name" value="Phage_pRha"/>
    <property type="match status" value="1"/>
</dbReference>
<dbReference type="EMBL" id="JAAIVJ010000001">
    <property type="protein sequence ID" value="NEY88672.1"/>
    <property type="molecule type" value="Genomic_DNA"/>
</dbReference>
<dbReference type="RefSeq" id="WP_164622699.1">
    <property type="nucleotide sequence ID" value="NZ_JAAIVJ010000001.1"/>
</dbReference>
<dbReference type="Proteomes" id="UP000477782">
    <property type="component" value="Unassembled WGS sequence"/>
</dbReference>
<name>A0A6M0QQK8_9RHOB</name>
<sequence length="170" mass="19084">MTNITNYLPNSADTSLLPVPIPETIPARCRNVPFMSSLELADMTGKRHDHVLRDIERELEKIGEALPKFGASYRDRSGKVSPCYVLPGTYLLFIASAYDAKLRFQIIRHWEALNNGTAQSVKDAANLYAKKLIEGSRAERHARIAAETARFVEMNDRLPNAAERFLLGKP</sequence>
<proteinExistence type="predicted"/>
<reference evidence="1 2" key="1">
    <citation type="submission" date="2020-02" db="EMBL/GenBank/DDBJ databases">
        <authorList>
            <person name="Chen W.-M."/>
        </authorList>
    </citation>
    <scope>NUCLEOTIDE SEQUENCE [LARGE SCALE GENOMIC DNA]</scope>
    <source>
        <strain evidence="1 2">KMS-5</strain>
    </source>
</reference>
<comment type="caution">
    <text evidence="1">The sequence shown here is derived from an EMBL/GenBank/DDBJ whole genome shotgun (WGS) entry which is preliminary data.</text>
</comment>
<organism evidence="1 2">
    <name type="scientific">Tabrizicola oligotrophica</name>
    <dbReference type="NCBI Taxonomy" id="2710650"/>
    <lineage>
        <taxon>Bacteria</taxon>
        <taxon>Pseudomonadati</taxon>
        <taxon>Pseudomonadota</taxon>
        <taxon>Alphaproteobacteria</taxon>
        <taxon>Rhodobacterales</taxon>
        <taxon>Paracoccaceae</taxon>
        <taxon>Tabrizicola</taxon>
    </lineage>
</organism>
<evidence type="ECO:0000313" key="2">
    <source>
        <dbReference type="Proteomes" id="UP000477782"/>
    </source>
</evidence>
<keyword evidence="2" id="KW-1185">Reference proteome</keyword>
<protein>
    <submittedName>
        <fullName evidence="1">Rha family transcriptional regulator</fullName>
    </submittedName>
</protein>
<dbReference type="InterPro" id="IPR014054">
    <property type="entry name" value="Phage_regulatory_Rha"/>
</dbReference>
<gene>
    <name evidence="1" type="ORF">G4Z14_00020</name>
</gene>
<evidence type="ECO:0000313" key="1">
    <source>
        <dbReference type="EMBL" id="NEY88672.1"/>
    </source>
</evidence>
<dbReference type="AlphaFoldDB" id="A0A6M0QQK8"/>